<sequence>MTGQDAGRQAKQQGAEGAGGGDASSGATSADLGQTHCEGLTLGSRPIDAPGSPLSSQQAGRIASGRATWHRRASKPVTYWIVALFAVLMTHRWIPESIWLMVHMVTLGLITNSILIWSQHFTEALLKHRLPDSARPVQLVRIYALNVSMILLMLSIVFSIYPLTVLGSFGVGAVVAWHGLALLNQLKGALPARFNSTVKYYIAASWLLPLGATFGAILAHDGLNASWHGRLLLAHETVNILGFVGLTVVGTLMTLWPTMLRTKMLPSAVTDSLRALGVMCAGLAVTVGGALAGLNLLAGAGLILYAAGLLLVAVLLLRTCRQKKPVEFATMSVAAGFAWFFLGTLFTAYLVFTSPFDALPLRSMTPILVVGFLVQVLLGAMSYLLPARMGGGPKAVRQANREFNRFAAGRVLMVNLCLAIFALPVSLTGSLVRTLVSLVGAFTLFAFVPLMIRGVKKSVAVRKEMIQARARGEAPKPDPEAMTPTPLPHLRNALIGALAVILAVTAGIASDPASVGLNFSRGATSTGTGQTTTISVEATSDMRFTPDTVEVPLGDRLVIEVTNTDTANAHDLTFANGTSTGRIDPGATKTVDAGIITGALDGWCSVVGHRAMGMTFTVTTTGTLESGHHNGQGASGTSADGVAGTGALLQGTDIDLQGETSENFEARSPVLEPVKAGEVVDGKTVHRQTLEVNELQREIAPGVALDAWTFGEDYMGPTLHGKVGDIFEITLINNGSMGHSVDFHAGTVSPDEVMRTIAPGESLVYRFEAVASGIWLYHCATAPMSVHMSAGMFGAVVIDPPDLPEVDREFLLVQNDVYLTETGTADAQAGGGVLTSISPEGIAAGTPSLTLFNGHATQYLENPLTATTGERVRIWVLAAGPSGGTSFHVVGSQFDTVYKEGGYLLDKGVDAFGKTGGASQALDLSPAQGGFVEMTFTEPGTYVFVNHDFAQAERGAKGLIEVTG</sequence>
<keyword evidence="8" id="KW-1185">Reference proteome</keyword>
<dbReference type="Gene3D" id="1.20.210.10">
    <property type="entry name" value="Cytochrome c oxidase-like, subunit I domain"/>
    <property type="match status" value="1"/>
</dbReference>
<dbReference type="Pfam" id="PF07732">
    <property type="entry name" value="Cu-oxidase_3"/>
    <property type="match status" value="1"/>
</dbReference>
<evidence type="ECO:0000256" key="4">
    <source>
        <dbReference type="SAM" id="MobiDB-lite"/>
    </source>
</evidence>
<feature type="transmembrane region" description="Helical" evidence="5">
    <location>
        <begin position="406"/>
        <end position="425"/>
    </location>
</feature>
<dbReference type="PANTHER" id="PTHR11709">
    <property type="entry name" value="MULTI-COPPER OXIDASE"/>
    <property type="match status" value="1"/>
</dbReference>
<feature type="region of interest" description="Disordered" evidence="4">
    <location>
        <begin position="1"/>
        <end position="30"/>
    </location>
</feature>
<feature type="transmembrane region" description="Helical" evidence="5">
    <location>
        <begin position="240"/>
        <end position="260"/>
    </location>
</feature>
<dbReference type="SUPFAM" id="SSF49503">
    <property type="entry name" value="Cupredoxins"/>
    <property type="match status" value="3"/>
</dbReference>
<name>A0ABP9BQ34_9MICC</name>
<feature type="transmembrane region" description="Helical" evidence="5">
    <location>
        <begin position="431"/>
        <end position="452"/>
    </location>
</feature>
<dbReference type="RefSeq" id="WP_345446488.1">
    <property type="nucleotide sequence ID" value="NZ_BAABKP010000003.1"/>
</dbReference>
<dbReference type="Gene3D" id="2.60.40.420">
    <property type="entry name" value="Cupredoxins - blue copper proteins"/>
    <property type="match status" value="3"/>
</dbReference>
<feature type="transmembrane region" description="Helical" evidence="5">
    <location>
        <begin position="364"/>
        <end position="385"/>
    </location>
</feature>
<dbReference type="EMBL" id="BAABKP010000003">
    <property type="protein sequence ID" value="GAA4797997.1"/>
    <property type="molecule type" value="Genomic_DNA"/>
</dbReference>
<feature type="transmembrane region" description="Helical" evidence="5">
    <location>
        <begin position="77"/>
        <end position="94"/>
    </location>
</feature>
<feature type="region of interest" description="Disordered" evidence="4">
    <location>
        <begin position="41"/>
        <end position="60"/>
    </location>
</feature>
<dbReference type="CDD" id="cd04208">
    <property type="entry name" value="CuRO_2_CuNIR"/>
    <property type="match status" value="1"/>
</dbReference>
<evidence type="ECO:0000256" key="5">
    <source>
        <dbReference type="SAM" id="Phobius"/>
    </source>
</evidence>
<feature type="transmembrane region" description="Helical" evidence="5">
    <location>
        <begin position="139"/>
        <end position="161"/>
    </location>
</feature>
<evidence type="ECO:0000313" key="7">
    <source>
        <dbReference type="EMBL" id="GAA4797997.1"/>
    </source>
</evidence>
<keyword evidence="1" id="KW-0479">Metal-binding</keyword>
<keyword evidence="2" id="KW-0560">Oxidoreductase</keyword>
<protein>
    <submittedName>
        <fullName evidence="7">Multicopper oxidase domain-containing protein</fullName>
    </submittedName>
</protein>
<evidence type="ECO:0000256" key="1">
    <source>
        <dbReference type="ARBA" id="ARBA00022723"/>
    </source>
</evidence>
<reference evidence="8" key="1">
    <citation type="journal article" date="2019" name="Int. J. Syst. Evol. Microbiol.">
        <title>The Global Catalogue of Microorganisms (GCM) 10K type strain sequencing project: providing services to taxonomists for standard genome sequencing and annotation.</title>
        <authorList>
            <consortium name="The Broad Institute Genomics Platform"/>
            <consortium name="The Broad Institute Genome Sequencing Center for Infectious Disease"/>
            <person name="Wu L."/>
            <person name="Ma J."/>
        </authorList>
    </citation>
    <scope>NUCLEOTIDE SEQUENCE [LARGE SCALE GENOMIC DNA]</scope>
    <source>
        <strain evidence="8">JCM 18541</strain>
    </source>
</reference>
<gene>
    <name evidence="7" type="ORF">GCM10023352_17110</name>
</gene>
<feature type="transmembrane region" description="Helical" evidence="5">
    <location>
        <begin position="167"/>
        <end position="186"/>
    </location>
</feature>
<feature type="domain" description="Plastocyanin-like" evidence="6">
    <location>
        <begin position="695"/>
        <end position="801"/>
    </location>
</feature>
<feature type="transmembrane region" description="Helical" evidence="5">
    <location>
        <begin position="492"/>
        <end position="510"/>
    </location>
</feature>
<organism evidence="7 8">
    <name type="scientific">Rothia endophytica</name>
    <dbReference type="NCBI Taxonomy" id="1324766"/>
    <lineage>
        <taxon>Bacteria</taxon>
        <taxon>Bacillati</taxon>
        <taxon>Actinomycetota</taxon>
        <taxon>Actinomycetes</taxon>
        <taxon>Micrococcales</taxon>
        <taxon>Micrococcaceae</taxon>
        <taxon>Rothia</taxon>
    </lineage>
</organism>
<keyword evidence="3" id="KW-0186">Copper</keyword>
<dbReference type="InterPro" id="IPR045087">
    <property type="entry name" value="Cu-oxidase_fam"/>
</dbReference>
<feature type="region of interest" description="Disordered" evidence="4">
    <location>
        <begin position="624"/>
        <end position="644"/>
    </location>
</feature>
<keyword evidence="5" id="KW-0472">Membrane</keyword>
<feature type="transmembrane region" description="Helical" evidence="5">
    <location>
        <begin position="297"/>
        <end position="317"/>
    </location>
</feature>
<dbReference type="InterPro" id="IPR011707">
    <property type="entry name" value="Cu-oxidase-like_N"/>
</dbReference>
<dbReference type="PANTHER" id="PTHR11709:SF394">
    <property type="entry name" value="FI03373P-RELATED"/>
    <property type="match status" value="1"/>
</dbReference>
<keyword evidence="5" id="KW-0812">Transmembrane</keyword>
<evidence type="ECO:0000256" key="2">
    <source>
        <dbReference type="ARBA" id="ARBA00023002"/>
    </source>
</evidence>
<proteinExistence type="predicted"/>
<evidence type="ECO:0000313" key="8">
    <source>
        <dbReference type="Proteomes" id="UP001500187"/>
    </source>
</evidence>
<accession>A0ABP9BQ34</accession>
<dbReference type="InterPro" id="IPR036927">
    <property type="entry name" value="Cyt_c_oxase-like_su1_sf"/>
</dbReference>
<feature type="compositionally biased region" description="Low complexity" evidence="4">
    <location>
        <begin position="1"/>
        <end position="15"/>
    </location>
</feature>
<keyword evidence="5" id="KW-1133">Transmembrane helix</keyword>
<feature type="transmembrane region" description="Helical" evidence="5">
    <location>
        <begin position="272"/>
        <end position="291"/>
    </location>
</feature>
<feature type="transmembrane region" description="Helical" evidence="5">
    <location>
        <begin position="100"/>
        <end position="118"/>
    </location>
</feature>
<evidence type="ECO:0000256" key="3">
    <source>
        <dbReference type="ARBA" id="ARBA00023008"/>
    </source>
</evidence>
<dbReference type="CDD" id="cd11020">
    <property type="entry name" value="CuRO_1_CuNIR"/>
    <property type="match status" value="1"/>
</dbReference>
<comment type="caution">
    <text evidence="7">The sequence shown here is derived from an EMBL/GenBank/DDBJ whole genome shotgun (WGS) entry which is preliminary data.</text>
</comment>
<feature type="transmembrane region" description="Helical" evidence="5">
    <location>
        <begin position="198"/>
        <end position="220"/>
    </location>
</feature>
<dbReference type="Proteomes" id="UP001500187">
    <property type="component" value="Unassembled WGS sequence"/>
</dbReference>
<evidence type="ECO:0000259" key="6">
    <source>
        <dbReference type="Pfam" id="PF07732"/>
    </source>
</evidence>
<feature type="transmembrane region" description="Helical" evidence="5">
    <location>
        <begin position="329"/>
        <end position="352"/>
    </location>
</feature>
<dbReference type="InterPro" id="IPR008972">
    <property type="entry name" value="Cupredoxin"/>
</dbReference>